<evidence type="ECO:0000313" key="5">
    <source>
        <dbReference type="Proteomes" id="UP001209755"/>
    </source>
</evidence>
<dbReference type="Gene3D" id="3.40.190.10">
    <property type="entry name" value="Periplasmic binding protein-like II"/>
    <property type="match status" value="2"/>
</dbReference>
<keyword evidence="2" id="KW-0574">Periplasm</keyword>
<gene>
    <name evidence="4" type="ORF">M2319_002763</name>
</gene>
<evidence type="ECO:0000313" key="4">
    <source>
        <dbReference type="EMBL" id="MCW2308421.1"/>
    </source>
</evidence>
<dbReference type="RefSeq" id="WP_264602038.1">
    <property type="nucleotide sequence ID" value="NZ_JAOQNS010000007.1"/>
</dbReference>
<feature type="signal peptide" evidence="3">
    <location>
        <begin position="1"/>
        <end position="31"/>
    </location>
</feature>
<evidence type="ECO:0000256" key="2">
    <source>
        <dbReference type="ARBA" id="ARBA00022764"/>
    </source>
</evidence>
<sequence>MNTAIKRLKLTGAAALGALLAGVAAMPVANATEELNALVWCDHTDPALIEPFEKKFDVKVNLKEYEGTGSALAIVEQSQPGDWDVFVIDGVDVPRAIDADLLAPLPADEMPLDDIFPELRLDEAQMRDGKLYAVSEKFGYNTVSFNKTKVDAADMKDMTVLWSDAYKGKIAVYDYYLPVIGMVAVGLGKKTSELTADDLPAIKETLFKIKDNAKLVGEVVSSQTAIATGEVDILVGGGEWVTAGLSADKPELDWILPEQGGVRWSQSIGVFKDSTRKELATEFVKYIVSPEGQARLATSSCYWAMPANAKAGAELTDQQKAALRWDDQPTYLKNAQMYPAPDAELDAAMQDLWTEFLQH</sequence>
<evidence type="ECO:0000256" key="3">
    <source>
        <dbReference type="SAM" id="SignalP"/>
    </source>
</evidence>
<feature type="chain" id="PRO_5045799752" evidence="3">
    <location>
        <begin position="32"/>
        <end position="359"/>
    </location>
</feature>
<dbReference type="EMBL" id="JAOQNS010000007">
    <property type="protein sequence ID" value="MCW2308421.1"/>
    <property type="molecule type" value="Genomic_DNA"/>
</dbReference>
<proteinExistence type="predicted"/>
<keyword evidence="1 3" id="KW-0732">Signal</keyword>
<dbReference type="Proteomes" id="UP001209755">
    <property type="component" value="Unassembled WGS sequence"/>
</dbReference>
<protein>
    <submittedName>
        <fullName evidence="4">Spermidine/putrescine transport system substrate-binding protein</fullName>
    </submittedName>
</protein>
<reference evidence="5" key="1">
    <citation type="submission" date="2023-07" db="EMBL/GenBank/DDBJ databases">
        <title>Genome sequencing of Purple Non-Sulfur Bacteria from various extreme environments.</title>
        <authorList>
            <person name="Mayer M."/>
        </authorList>
    </citation>
    <scope>NUCLEOTIDE SEQUENCE [LARGE SCALE GENOMIC DNA]</scope>
    <source>
        <strain evidence="5">DSM 17935</strain>
    </source>
</reference>
<dbReference type="PANTHER" id="PTHR30222:SF17">
    <property type="entry name" value="SPERMIDINE_PUTRESCINE-BINDING PERIPLASMIC PROTEIN"/>
    <property type="match status" value="1"/>
</dbReference>
<dbReference type="Pfam" id="PF13416">
    <property type="entry name" value="SBP_bac_8"/>
    <property type="match status" value="1"/>
</dbReference>
<dbReference type="SUPFAM" id="SSF53850">
    <property type="entry name" value="Periplasmic binding protein-like II"/>
    <property type="match status" value="1"/>
</dbReference>
<comment type="caution">
    <text evidence="4">The sequence shown here is derived from an EMBL/GenBank/DDBJ whole genome shotgun (WGS) entry which is preliminary data.</text>
</comment>
<evidence type="ECO:0000256" key="1">
    <source>
        <dbReference type="ARBA" id="ARBA00022729"/>
    </source>
</evidence>
<organism evidence="4 5">
    <name type="scientific">Rhodobium gokarnense</name>
    <dbReference type="NCBI Taxonomy" id="364296"/>
    <lineage>
        <taxon>Bacteria</taxon>
        <taxon>Pseudomonadati</taxon>
        <taxon>Pseudomonadota</taxon>
        <taxon>Alphaproteobacteria</taxon>
        <taxon>Hyphomicrobiales</taxon>
        <taxon>Rhodobiaceae</taxon>
        <taxon>Rhodobium</taxon>
    </lineage>
</organism>
<name>A0ABT3HDF4_9HYPH</name>
<keyword evidence="5" id="KW-1185">Reference proteome</keyword>
<dbReference type="PANTHER" id="PTHR30222">
    <property type="entry name" value="SPERMIDINE/PUTRESCINE-BINDING PERIPLASMIC PROTEIN"/>
    <property type="match status" value="1"/>
</dbReference>
<dbReference type="InterPro" id="IPR006059">
    <property type="entry name" value="SBP"/>
</dbReference>
<accession>A0ABT3HDF4</accession>